<protein>
    <submittedName>
        <fullName evidence="2">Uncharacterized protein</fullName>
    </submittedName>
</protein>
<dbReference type="Proteomes" id="UP000494206">
    <property type="component" value="Unassembled WGS sequence"/>
</dbReference>
<feature type="transmembrane region" description="Helical" evidence="1">
    <location>
        <begin position="16"/>
        <end position="36"/>
    </location>
</feature>
<evidence type="ECO:0000256" key="1">
    <source>
        <dbReference type="SAM" id="Phobius"/>
    </source>
</evidence>
<feature type="transmembrane region" description="Helical" evidence="1">
    <location>
        <begin position="248"/>
        <end position="269"/>
    </location>
</feature>
<feature type="transmembrane region" description="Helical" evidence="1">
    <location>
        <begin position="116"/>
        <end position="138"/>
    </location>
</feature>
<evidence type="ECO:0000313" key="3">
    <source>
        <dbReference type="Proteomes" id="UP000494206"/>
    </source>
</evidence>
<organism evidence="2 3">
    <name type="scientific">Caenorhabditis bovis</name>
    <dbReference type="NCBI Taxonomy" id="2654633"/>
    <lineage>
        <taxon>Eukaryota</taxon>
        <taxon>Metazoa</taxon>
        <taxon>Ecdysozoa</taxon>
        <taxon>Nematoda</taxon>
        <taxon>Chromadorea</taxon>
        <taxon>Rhabditida</taxon>
        <taxon>Rhabditina</taxon>
        <taxon>Rhabditomorpha</taxon>
        <taxon>Rhabditoidea</taxon>
        <taxon>Rhabditidae</taxon>
        <taxon>Peloderinae</taxon>
        <taxon>Caenorhabditis</taxon>
    </lineage>
</organism>
<gene>
    <name evidence="2" type="ORF">CBOVIS_LOCUS5944</name>
</gene>
<keyword evidence="1" id="KW-0472">Membrane</keyword>
<keyword evidence="3" id="KW-1185">Reference proteome</keyword>
<feature type="transmembrane region" description="Helical" evidence="1">
    <location>
        <begin position="215"/>
        <end position="236"/>
    </location>
</feature>
<dbReference type="EMBL" id="CADEPM010000003">
    <property type="protein sequence ID" value="CAB3403477.1"/>
    <property type="molecule type" value="Genomic_DNA"/>
</dbReference>
<comment type="caution">
    <text evidence="2">The sequence shown here is derived from an EMBL/GenBank/DDBJ whole genome shotgun (WGS) entry which is preliminary data.</text>
</comment>
<evidence type="ECO:0000313" key="2">
    <source>
        <dbReference type="EMBL" id="CAB3403477.1"/>
    </source>
</evidence>
<sequence length="296" mass="35097">MFLQVVGKKYVQRKNFLNLVVVLFTIVWVVIGYLTIKRSVYRYIEDDELRHRVVQEASRRAYQSLPKLNVSQMIWEVEIEFLTADRYVVFEPVRDILLIINTFMGFADDIGEPNSWWVILFSLVGYCIFAATIVRICLWMDERIDKWFDDGCMYKELGNENEFRDFVLEYRRQKREQADKPVEIRSFASREIDVKKCYGSLAEFYLVPIKTVSPAFIYPAMYAIVVFVLTAIHTWKHNPHVFIENLKQILLCATMWRISHLIVEFYLFCIGKNEDVKPIFVDSIYEVTDKNDKKDA</sequence>
<dbReference type="OrthoDB" id="5840822at2759"/>
<keyword evidence="1" id="KW-1133">Transmembrane helix</keyword>
<proteinExistence type="predicted"/>
<name>A0A8S1ETZ1_9PELO</name>
<reference evidence="2 3" key="1">
    <citation type="submission" date="2020-04" db="EMBL/GenBank/DDBJ databases">
        <authorList>
            <person name="Laetsch R D."/>
            <person name="Stevens L."/>
            <person name="Kumar S."/>
            <person name="Blaxter L. M."/>
        </authorList>
    </citation>
    <scope>NUCLEOTIDE SEQUENCE [LARGE SCALE GENOMIC DNA]</scope>
</reference>
<dbReference type="AlphaFoldDB" id="A0A8S1ETZ1"/>
<keyword evidence="1" id="KW-0812">Transmembrane</keyword>
<accession>A0A8S1ETZ1</accession>